<dbReference type="EMBL" id="CP015124">
    <property type="protein sequence ID" value="ANP38289.1"/>
    <property type="molecule type" value="Genomic_DNA"/>
</dbReference>
<dbReference type="Proteomes" id="UP001218364">
    <property type="component" value="Unassembled WGS sequence"/>
</dbReference>
<evidence type="ECO:0000313" key="4">
    <source>
        <dbReference type="EMBL" id="MDE4166345.1"/>
    </source>
</evidence>
<dbReference type="GO" id="GO:0008080">
    <property type="term" value="F:N-acetyltransferase activity"/>
    <property type="evidence" value="ECO:0007669"/>
    <property type="project" value="InterPro"/>
</dbReference>
<reference evidence="4 6" key="2">
    <citation type="submission" date="2023-02" db="EMBL/GenBank/DDBJ databases">
        <title>Population genomics of bacteria associated with diatom.</title>
        <authorList>
            <person name="Xie J."/>
            <person name="Wang H."/>
        </authorList>
    </citation>
    <scope>NUCLEOTIDE SEQUENCE [LARGE SCALE GENOMIC DNA]</scope>
    <source>
        <strain evidence="4 6">PT47_8</strain>
    </source>
</reference>
<sequence length="160" mass="18383">MEKVTLRRFEAEDSPWLVERHQTLYTQDEGFDDTFGPLVAEILRDFCADHDPERERGWIAEENGQRLGSIFCVRLSDTTAKLRLFLLTPEARGKGIGKRLLTQCMQFARDAGYQDMTLWTHESHEAACALYAAFGWELADSKPVHSFGQDLIEQSWKTVL</sequence>
<evidence type="ECO:0000313" key="3">
    <source>
        <dbReference type="EMBL" id="ANP38289.1"/>
    </source>
</evidence>
<dbReference type="Proteomes" id="UP000092565">
    <property type="component" value="Chromosome"/>
</dbReference>
<dbReference type="Pfam" id="PF00583">
    <property type="entry name" value="Acetyltransf_1"/>
    <property type="match status" value="1"/>
</dbReference>
<dbReference type="Gene3D" id="3.40.630.30">
    <property type="match status" value="1"/>
</dbReference>
<dbReference type="RefSeq" id="WP_065272967.1">
    <property type="nucleotide sequence ID" value="NZ_CP015124.1"/>
</dbReference>
<dbReference type="InterPro" id="IPR016181">
    <property type="entry name" value="Acyl_CoA_acyltransferase"/>
</dbReference>
<keyword evidence="5" id="KW-1185">Reference proteome</keyword>
<dbReference type="InterPro" id="IPR050769">
    <property type="entry name" value="NAT_camello-type"/>
</dbReference>
<accession>A0A1B0ZVW8</accession>
<dbReference type="PANTHER" id="PTHR13947:SF37">
    <property type="entry name" value="LD18367P"/>
    <property type="match status" value="1"/>
</dbReference>
<dbReference type="InterPro" id="IPR000182">
    <property type="entry name" value="GNAT_dom"/>
</dbReference>
<dbReference type="SUPFAM" id="SSF55729">
    <property type="entry name" value="Acyl-CoA N-acyltransferases (Nat)"/>
    <property type="match status" value="1"/>
</dbReference>
<evidence type="ECO:0000256" key="1">
    <source>
        <dbReference type="ARBA" id="ARBA00022679"/>
    </source>
</evidence>
<protein>
    <submittedName>
        <fullName evidence="3 4">Acetyltransferase</fullName>
    </submittedName>
</protein>
<dbReference type="EMBL" id="JARCJK010000005">
    <property type="protein sequence ID" value="MDE4166345.1"/>
    <property type="molecule type" value="Genomic_DNA"/>
</dbReference>
<dbReference type="OrthoDB" id="273614at2"/>
<dbReference type="AlphaFoldDB" id="A0A1B0ZVW8"/>
<proteinExistence type="predicted"/>
<dbReference type="CDD" id="cd04301">
    <property type="entry name" value="NAT_SF"/>
    <property type="match status" value="1"/>
</dbReference>
<dbReference type="PATRIC" id="fig|60890.4.peg.3324"/>
<feature type="domain" description="N-acetyltransferase" evidence="2">
    <location>
        <begin position="4"/>
        <end position="158"/>
    </location>
</feature>
<name>A0A1B0ZVW8_9RHOB</name>
<reference evidence="3 5" key="1">
    <citation type="submission" date="2016-04" db="EMBL/GenBank/DDBJ databases">
        <authorList>
            <person name="Evans L.H."/>
            <person name="Alamgir A."/>
            <person name="Owens N."/>
            <person name="Weber N.D."/>
            <person name="Virtaneva K."/>
            <person name="Barbian K."/>
            <person name="Babar A."/>
            <person name="Rosenke K."/>
        </authorList>
    </citation>
    <scope>NUCLEOTIDE SEQUENCE [LARGE SCALE GENOMIC DNA]</scope>
    <source>
        <strain evidence="3 5">JL2886</strain>
    </source>
</reference>
<evidence type="ECO:0000313" key="5">
    <source>
        <dbReference type="Proteomes" id="UP000092565"/>
    </source>
</evidence>
<evidence type="ECO:0000313" key="6">
    <source>
        <dbReference type="Proteomes" id="UP001218364"/>
    </source>
</evidence>
<dbReference type="PROSITE" id="PS51186">
    <property type="entry name" value="GNAT"/>
    <property type="match status" value="1"/>
</dbReference>
<keyword evidence="1 3" id="KW-0808">Transferase</keyword>
<organism evidence="3 5">
    <name type="scientific">Phaeobacter gallaeciensis</name>
    <dbReference type="NCBI Taxonomy" id="60890"/>
    <lineage>
        <taxon>Bacteria</taxon>
        <taxon>Pseudomonadati</taxon>
        <taxon>Pseudomonadota</taxon>
        <taxon>Alphaproteobacteria</taxon>
        <taxon>Rhodobacterales</taxon>
        <taxon>Roseobacteraceae</taxon>
        <taxon>Phaeobacter</taxon>
    </lineage>
</organism>
<gene>
    <name evidence="3" type="ORF">JL2886_03410</name>
    <name evidence="4" type="ORF">PXK24_11635</name>
</gene>
<dbReference type="PANTHER" id="PTHR13947">
    <property type="entry name" value="GNAT FAMILY N-ACETYLTRANSFERASE"/>
    <property type="match status" value="1"/>
</dbReference>
<evidence type="ECO:0000259" key="2">
    <source>
        <dbReference type="PROSITE" id="PS51186"/>
    </source>
</evidence>